<dbReference type="GO" id="GO:0140082">
    <property type="term" value="F:SUMO-ubiquitin ligase activity"/>
    <property type="evidence" value="ECO:0007669"/>
    <property type="project" value="TreeGrafter"/>
</dbReference>
<feature type="compositionally biased region" description="Basic and acidic residues" evidence="5">
    <location>
        <begin position="15"/>
        <end position="24"/>
    </location>
</feature>
<evidence type="ECO:0000256" key="2">
    <source>
        <dbReference type="ARBA" id="ARBA00022771"/>
    </source>
</evidence>
<dbReference type="GO" id="GO:0008270">
    <property type="term" value="F:zinc ion binding"/>
    <property type="evidence" value="ECO:0007669"/>
    <property type="project" value="UniProtKB-KW"/>
</dbReference>
<dbReference type="InterPro" id="IPR013083">
    <property type="entry name" value="Znf_RING/FYVE/PHD"/>
</dbReference>
<dbReference type="Pfam" id="PF13923">
    <property type="entry name" value="zf-C3HC4_2"/>
    <property type="match status" value="1"/>
</dbReference>
<sequence>MDSQGEAVVVIDSEESARPNSERSNKRRPRHSDDNGVAVAASSRRRPVGESHASIVDLTSVCDDTVAVVESRSSGSKKMKASPEVSAIPEERGDLPAEIHCLICHKDMENPSSTKCGHLFCDRCIRLQLKSKKECPSCHKKAEARDLRKVFLSFDTGSL</sequence>
<dbReference type="Gene3D" id="3.30.40.10">
    <property type="entry name" value="Zinc/RING finger domain, C3HC4 (zinc finger)"/>
    <property type="match status" value="1"/>
</dbReference>
<evidence type="ECO:0000256" key="1">
    <source>
        <dbReference type="ARBA" id="ARBA00022723"/>
    </source>
</evidence>
<dbReference type="InterPro" id="IPR049627">
    <property type="entry name" value="SLX8"/>
</dbReference>
<keyword evidence="1" id="KW-0479">Metal-binding</keyword>
<evidence type="ECO:0000256" key="3">
    <source>
        <dbReference type="ARBA" id="ARBA00022833"/>
    </source>
</evidence>
<dbReference type="AlphaFoldDB" id="A0A7S0QQ73"/>
<proteinExistence type="predicted"/>
<keyword evidence="3" id="KW-0862">Zinc</keyword>
<keyword evidence="2 4" id="KW-0863">Zinc-finger</keyword>
<dbReference type="GO" id="GO:0032183">
    <property type="term" value="F:SUMO binding"/>
    <property type="evidence" value="ECO:0007669"/>
    <property type="project" value="TreeGrafter"/>
</dbReference>
<evidence type="ECO:0000256" key="4">
    <source>
        <dbReference type="PROSITE-ProRule" id="PRU00175"/>
    </source>
</evidence>
<name>A0A7S0QQ73_9CRYP</name>
<dbReference type="GO" id="GO:0061630">
    <property type="term" value="F:ubiquitin protein ligase activity"/>
    <property type="evidence" value="ECO:0007669"/>
    <property type="project" value="InterPro"/>
</dbReference>
<evidence type="ECO:0000313" key="7">
    <source>
        <dbReference type="EMBL" id="CAD8646362.1"/>
    </source>
</evidence>
<dbReference type="PROSITE" id="PS50089">
    <property type="entry name" value="ZF_RING_2"/>
    <property type="match status" value="1"/>
</dbReference>
<evidence type="ECO:0000259" key="6">
    <source>
        <dbReference type="PROSITE" id="PS50089"/>
    </source>
</evidence>
<dbReference type="GO" id="GO:0033768">
    <property type="term" value="C:SUMO-targeted ubiquitin ligase complex"/>
    <property type="evidence" value="ECO:0007669"/>
    <property type="project" value="TreeGrafter"/>
</dbReference>
<feature type="region of interest" description="Disordered" evidence="5">
    <location>
        <begin position="1"/>
        <end position="51"/>
    </location>
</feature>
<accession>A0A7S0QQ73</accession>
<feature type="domain" description="RING-type" evidence="6">
    <location>
        <begin position="101"/>
        <end position="139"/>
    </location>
</feature>
<reference evidence="7" key="1">
    <citation type="submission" date="2021-01" db="EMBL/GenBank/DDBJ databases">
        <authorList>
            <person name="Corre E."/>
            <person name="Pelletier E."/>
            <person name="Niang G."/>
            <person name="Scheremetjew M."/>
            <person name="Finn R."/>
            <person name="Kale V."/>
            <person name="Holt S."/>
            <person name="Cochrane G."/>
            <person name="Meng A."/>
            <person name="Brown T."/>
            <person name="Cohen L."/>
        </authorList>
    </citation>
    <scope>NUCLEOTIDE SEQUENCE</scope>
    <source>
        <strain evidence="7">CCAP979/52</strain>
    </source>
</reference>
<dbReference type="GO" id="GO:0006511">
    <property type="term" value="P:ubiquitin-dependent protein catabolic process"/>
    <property type="evidence" value="ECO:0007669"/>
    <property type="project" value="TreeGrafter"/>
</dbReference>
<organism evidence="7">
    <name type="scientific">Cryptomonas curvata</name>
    <dbReference type="NCBI Taxonomy" id="233186"/>
    <lineage>
        <taxon>Eukaryota</taxon>
        <taxon>Cryptophyceae</taxon>
        <taxon>Cryptomonadales</taxon>
        <taxon>Cryptomonadaceae</taxon>
        <taxon>Cryptomonas</taxon>
    </lineage>
</organism>
<dbReference type="InterPro" id="IPR001841">
    <property type="entry name" value="Znf_RING"/>
</dbReference>
<dbReference type="SUPFAM" id="SSF57850">
    <property type="entry name" value="RING/U-box"/>
    <property type="match status" value="1"/>
</dbReference>
<dbReference type="PANTHER" id="PTHR47094">
    <property type="entry name" value="ELFLESS, ISOFORM B"/>
    <property type="match status" value="1"/>
</dbReference>
<dbReference type="PROSITE" id="PS00518">
    <property type="entry name" value="ZF_RING_1"/>
    <property type="match status" value="1"/>
</dbReference>
<dbReference type="SMART" id="SM00184">
    <property type="entry name" value="RING"/>
    <property type="match status" value="1"/>
</dbReference>
<evidence type="ECO:0000256" key="5">
    <source>
        <dbReference type="SAM" id="MobiDB-lite"/>
    </source>
</evidence>
<dbReference type="PANTHER" id="PTHR47094:SF18">
    <property type="entry name" value="RING-TYPE DOMAIN-CONTAINING PROTEIN"/>
    <property type="match status" value="1"/>
</dbReference>
<gene>
    <name evidence="7" type="ORF">CCUR1050_LOCUS24047</name>
</gene>
<protein>
    <recommendedName>
        <fullName evidence="6">RING-type domain-containing protein</fullName>
    </recommendedName>
</protein>
<dbReference type="EMBL" id="HBEZ01043760">
    <property type="protein sequence ID" value="CAD8646362.1"/>
    <property type="molecule type" value="Transcribed_RNA"/>
</dbReference>
<dbReference type="InterPro" id="IPR017907">
    <property type="entry name" value="Znf_RING_CS"/>
</dbReference>